<dbReference type="Proteomes" id="UP000076858">
    <property type="component" value="Unassembled WGS sequence"/>
</dbReference>
<dbReference type="OrthoDB" id="6379939at2759"/>
<dbReference type="Pfam" id="PF26215">
    <property type="entry name" value="HTH_animal"/>
    <property type="match status" value="1"/>
</dbReference>
<evidence type="ECO:0000313" key="3">
    <source>
        <dbReference type="Proteomes" id="UP000076858"/>
    </source>
</evidence>
<organism evidence="2 3">
    <name type="scientific">Daphnia magna</name>
    <dbReference type="NCBI Taxonomy" id="35525"/>
    <lineage>
        <taxon>Eukaryota</taxon>
        <taxon>Metazoa</taxon>
        <taxon>Ecdysozoa</taxon>
        <taxon>Arthropoda</taxon>
        <taxon>Crustacea</taxon>
        <taxon>Branchiopoda</taxon>
        <taxon>Diplostraca</taxon>
        <taxon>Cladocera</taxon>
        <taxon>Anomopoda</taxon>
        <taxon>Daphniidae</taxon>
        <taxon>Daphnia</taxon>
    </lineage>
</organism>
<protein>
    <recommendedName>
        <fullName evidence="1">Helix-turn-helix domain-containing protein</fullName>
    </recommendedName>
</protein>
<evidence type="ECO:0000313" key="2">
    <source>
        <dbReference type="EMBL" id="KZR96309.1"/>
    </source>
</evidence>
<dbReference type="AlphaFoldDB" id="A0A164E0S9"/>
<dbReference type="PANTHER" id="PTHR21301:SF10">
    <property type="entry name" value="REVERSE TRANSCRIPTASE DOMAIN-CONTAINING PROTEIN"/>
    <property type="match status" value="1"/>
</dbReference>
<accession>A0A164E0S9</accession>
<sequence>MEHFDVVKEFCEKNDMLPPPPHQIFRYILQMLLKNNVFHFQNEKYFRKLKETAMGCSMSVFMANAFMYRKTRHLIENPPAELLYFGRYIDDIVEIWRGANENIPNLFEGVVDDNIKLTFVYGGKTLKALDLLIEIEDDGSLSTLLYRKPTEGTQFVHWTSAHPVNLKSSIPYAQLLMIKRNCSKHSEFTREAETLLHKFRIRGYPQKVLDSAYSKALLKDRAELLKTGGNQ</sequence>
<dbReference type="EMBL" id="LRGB01025396">
    <property type="protein sequence ID" value="KZR96309.1"/>
    <property type="molecule type" value="Genomic_DNA"/>
</dbReference>
<feature type="domain" description="Helix-turn-helix" evidence="1">
    <location>
        <begin position="154"/>
        <end position="211"/>
    </location>
</feature>
<dbReference type="InterPro" id="IPR058912">
    <property type="entry name" value="HTH_animal"/>
</dbReference>
<comment type="caution">
    <text evidence="2">The sequence shown here is derived from an EMBL/GenBank/DDBJ whole genome shotgun (WGS) entry which is preliminary data.</text>
</comment>
<keyword evidence="3" id="KW-1185">Reference proteome</keyword>
<gene>
    <name evidence="2" type="ORF">APZ42_009427</name>
</gene>
<dbReference type="PANTHER" id="PTHR21301">
    <property type="entry name" value="REVERSE TRANSCRIPTASE"/>
    <property type="match status" value="1"/>
</dbReference>
<reference evidence="2 3" key="1">
    <citation type="submission" date="2016-03" db="EMBL/GenBank/DDBJ databases">
        <title>EvidentialGene: Evidence-directed Construction of Genes on Genomes.</title>
        <authorList>
            <person name="Gilbert D.G."/>
            <person name="Choi J.-H."/>
            <person name="Mockaitis K."/>
            <person name="Colbourne J."/>
            <person name="Pfrender M."/>
        </authorList>
    </citation>
    <scope>NUCLEOTIDE SEQUENCE [LARGE SCALE GENOMIC DNA]</scope>
    <source>
        <strain evidence="2 3">Xinb3</strain>
        <tissue evidence="2">Complete organism</tissue>
    </source>
</reference>
<name>A0A164E0S9_9CRUS</name>
<evidence type="ECO:0000259" key="1">
    <source>
        <dbReference type="Pfam" id="PF26215"/>
    </source>
</evidence>
<proteinExistence type="predicted"/>